<sequence length="246" mass="27535">MKMKRIMLAALFLIQPFFLTTAFAERVVVYGLDAMPLCGVVDGKPAGITVEILQEATLYGAPEFKFVMDVPWLRAQMMVQNPGNELNAIIPFSRSPQREDTFKWLGELIQTQFRLYSFNRATPVLTAGEAAGIPVGVVRGHAIIPLLQELGINKLDEAPNAEINAKKLQHKRFDTIAESDFIAFHNWRKIGEDTSLLQEGLAIGEITRVYIAAGLHFPDATAKKIADALNKMEKDGKLQEILNRWR</sequence>
<reference evidence="2 3" key="1">
    <citation type="submission" date="2019-07" db="EMBL/GenBank/DDBJ databases">
        <title>Genome sequencing of 100 strains of the haloalkaliphilic chemolithoautotrophic sulfur-oxidizing bacterium Thioalkalivibrio.</title>
        <authorList>
            <person name="Muyzer G."/>
        </authorList>
    </citation>
    <scope>NUCLEOTIDE SEQUENCE [LARGE SCALE GENOMIC DNA]</scope>
    <source>
        <strain evidence="2 3">ASO4-4</strain>
    </source>
</reference>
<accession>A0A562S0N5</accession>
<comment type="caution">
    <text evidence="2">The sequence shown here is derived from an EMBL/GenBank/DDBJ whole genome shotgun (WGS) entry which is preliminary data.</text>
</comment>
<dbReference type="PANTHER" id="PTHR38834">
    <property type="entry name" value="PERIPLASMIC SUBSTRATE BINDING PROTEIN FAMILY 3"/>
    <property type="match status" value="1"/>
</dbReference>
<dbReference type="AlphaFoldDB" id="A0A562S0N5"/>
<keyword evidence="3" id="KW-1185">Reference proteome</keyword>
<evidence type="ECO:0000313" key="2">
    <source>
        <dbReference type="EMBL" id="TWI74110.1"/>
    </source>
</evidence>
<proteinExistence type="predicted"/>
<dbReference type="Gene3D" id="3.40.190.10">
    <property type="entry name" value="Periplasmic binding protein-like II"/>
    <property type="match status" value="2"/>
</dbReference>
<name>A0A562S0N5_9BACT</name>
<feature type="signal peptide" evidence="1">
    <location>
        <begin position="1"/>
        <end position="24"/>
    </location>
</feature>
<dbReference type="OrthoDB" id="9768183at2"/>
<dbReference type="SUPFAM" id="SSF53850">
    <property type="entry name" value="Periplasmic binding protein-like II"/>
    <property type="match status" value="1"/>
</dbReference>
<evidence type="ECO:0000256" key="1">
    <source>
        <dbReference type="SAM" id="SignalP"/>
    </source>
</evidence>
<protein>
    <submittedName>
        <fullName evidence="2">ABC-type amino acid transport substrate-binding protein</fullName>
    </submittedName>
</protein>
<keyword evidence="1" id="KW-0732">Signal</keyword>
<organism evidence="2 3">
    <name type="scientific">Desulfobotulus alkaliphilus</name>
    <dbReference type="NCBI Taxonomy" id="622671"/>
    <lineage>
        <taxon>Bacteria</taxon>
        <taxon>Pseudomonadati</taxon>
        <taxon>Thermodesulfobacteriota</taxon>
        <taxon>Desulfobacteria</taxon>
        <taxon>Desulfobacterales</taxon>
        <taxon>Desulfobacteraceae</taxon>
        <taxon>Desulfobotulus</taxon>
    </lineage>
</organism>
<gene>
    <name evidence="2" type="ORF">LZ24_01050</name>
</gene>
<feature type="chain" id="PRO_5021732357" evidence="1">
    <location>
        <begin position="25"/>
        <end position="246"/>
    </location>
</feature>
<evidence type="ECO:0000313" key="3">
    <source>
        <dbReference type="Proteomes" id="UP000318307"/>
    </source>
</evidence>
<dbReference type="Proteomes" id="UP000318307">
    <property type="component" value="Unassembled WGS sequence"/>
</dbReference>
<dbReference type="PANTHER" id="PTHR38834:SF3">
    <property type="entry name" value="SOLUTE-BINDING PROTEIN FAMILY 3_N-TERMINAL DOMAIN-CONTAINING PROTEIN"/>
    <property type="match status" value="1"/>
</dbReference>
<dbReference type="RefSeq" id="WP_144683050.1">
    <property type="nucleotide sequence ID" value="NZ_VLLC01000006.1"/>
</dbReference>
<dbReference type="EMBL" id="VLLC01000006">
    <property type="protein sequence ID" value="TWI74110.1"/>
    <property type="molecule type" value="Genomic_DNA"/>
</dbReference>